<evidence type="ECO:0000313" key="2">
    <source>
        <dbReference type="EMBL" id="TFK29723.1"/>
    </source>
</evidence>
<dbReference type="Proteomes" id="UP000307440">
    <property type="component" value="Unassembled WGS sequence"/>
</dbReference>
<keyword evidence="3" id="KW-1185">Reference proteome</keyword>
<keyword evidence="1" id="KW-1133">Transmembrane helix</keyword>
<dbReference type="EMBL" id="ML210148">
    <property type="protein sequence ID" value="TFK29723.1"/>
    <property type="molecule type" value="Genomic_DNA"/>
</dbReference>
<feature type="transmembrane region" description="Helical" evidence="1">
    <location>
        <begin position="117"/>
        <end position="139"/>
    </location>
</feature>
<name>A0A5C3LBE1_COPMA</name>
<sequence>MNGIKPNNIVTLSPQTTTATVIVTVIMGPTTTSSSSPALPVARLLHTLTYLIASFTVFFSALAWLLLDKQKKCDDQLFCGLMQAYLLPFLIVAGIGIVIGLFDMYKHVKRTSWTRWLLCESVLGALLWVGLAIGGGFIATPALTAKACSATQSQADSLLYTDCVLPVLLWLGCLAGALNFIWGLGLWYLCDREEKKRDRPLSTSSIEMPTKT</sequence>
<keyword evidence="1" id="KW-0472">Membrane</keyword>
<evidence type="ECO:0008006" key="4">
    <source>
        <dbReference type="Google" id="ProtNLM"/>
    </source>
</evidence>
<protein>
    <recommendedName>
        <fullName evidence="4">MARVEL domain-containing protein</fullName>
    </recommendedName>
</protein>
<keyword evidence="1" id="KW-0812">Transmembrane</keyword>
<evidence type="ECO:0000313" key="3">
    <source>
        <dbReference type="Proteomes" id="UP000307440"/>
    </source>
</evidence>
<feature type="transmembrane region" description="Helical" evidence="1">
    <location>
        <begin position="85"/>
        <end position="105"/>
    </location>
</feature>
<feature type="transmembrane region" description="Helical" evidence="1">
    <location>
        <begin position="44"/>
        <end position="65"/>
    </location>
</feature>
<feature type="transmembrane region" description="Helical" evidence="1">
    <location>
        <begin position="167"/>
        <end position="189"/>
    </location>
</feature>
<accession>A0A5C3LBE1</accession>
<gene>
    <name evidence="2" type="ORF">FA15DRAFT_699978</name>
</gene>
<dbReference type="AlphaFoldDB" id="A0A5C3LBE1"/>
<organism evidence="2 3">
    <name type="scientific">Coprinopsis marcescibilis</name>
    <name type="common">Agaric fungus</name>
    <name type="synonym">Psathyrella marcescibilis</name>
    <dbReference type="NCBI Taxonomy" id="230819"/>
    <lineage>
        <taxon>Eukaryota</taxon>
        <taxon>Fungi</taxon>
        <taxon>Dikarya</taxon>
        <taxon>Basidiomycota</taxon>
        <taxon>Agaricomycotina</taxon>
        <taxon>Agaricomycetes</taxon>
        <taxon>Agaricomycetidae</taxon>
        <taxon>Agaricales</taxon>
        <taxon>Agaricineae</taxon>
        <taxon>Psathyrellaceae</taxon>
        <taxon>Coprinopsis</taxon>
    </lineage>
</organism>
<proteinExistence type="predicted"/>
<reference evidence="2 3" key="1">
    <citation type="journal article" date="2019" name="Nat. Ecol. Evol.">
        <title>Megaphylogeny resolves global patterns of mushroom evolution.</title>
        <authorList>
            <person name="Varga T."/>
            <person name="Krizsan K."/>
            <person name="Foldi C."/>
            <person name="Dima B."/>
            <person name="Sanchez-Garcia M."/>
            <person name="Sanchez-Ramirez S."/>
            <person name="Szollosi G.J."/>
            <person name="Szarkandi J.G."/>
            <person name="Papp V."/>
            <person name="Albert L."/>
            <person name="Andreopoulos W."/>
            <person name="Angelini C."/>
            <person name="Antonin V."/>
            <person name="Barry K.W."/>
            <person name="Bougher N.L."/>
            <person name="Buchanan P."/>
            <person name="Buyck B."/>
            <person name="Bense V."/>
            <person name="Catcheside P."/>
            <person name="Chovatia M."/>
            <person name="Cooper J."/>
            <person name="Damon W."/>
            <person name="Desjardin D."/>
            <person name="Finy P."/>
            <person name="Geml J."/>
            <person name="Haridas S."/>
            <person name="Hughes K."/>
            <person name="Justo A."/>
            <person name="Karasinski D."/>
            <person name="Kautmanova I."/>
            <person name="Kiss B."/>
            <person name="Kocsube S."/>
            <person name="Kotiranta H."/>
            <person name="LaButti K.M."/>
            <person name="Lechner B.E."/>
            <person name="Liimatainen K."/>
            <person name="Lipzen A."/>
            <person name="Lukacs Z."/>
            <person name="Mihaltcheva S."/>
            <person name="Morgado L.N."/>
            <person name="Niskanen T."/>
            <person name="Noordeloos M.E."/>
            <person name="Ohm R.A."/>
            <person name="Ortiz-Santana B."/>
            <person name="Ovrebo C."/>
            <person name="Racz N."/>
            <person name="Riley R."/>
            <person name="Savchenko A."/>
            <person name="Shiryaev A."/>
            <person name="Soop K."/>
            <person name="Spirin V."/>
            <person name="Szebenyi C."/>
            <person name="Tomsovsky M."/>
            <person name="Tulloss R.E."/>
            <person name="Uehling J."/>
            <person name="Grigoriev I.V."/>
            <person name="Vagvolgyi C."/>
            <person name="Papp T."/>
            <person name="Martin F.M."/>
            <person name="Miettinen O."/>
            <person name="Hibbett D.S."/>
            <person name="Nagy L.G."/>
        </authorList>
    </citation>
    <scope>NUCLEOTIDE SEQUENCE [LARGE SCALE GENOMIC DNA]</scope>
    <source>
        <strain evidence="2 3">CBS 121175</strain>
    </source>
</reference>
<evidence type="ECO:0000256" key="1">
    <source>
        <dbReference type="SAM" id="Phobius"/>
    </source>
</evidence>